<dbReference type="PANTHER" id="PTHR38340:SF1">
    <property type="entry name" value="S-LAYER PROTEIN"/>
    <property type="match status" value="1"/>
</dbReference>
<comment type="caution">
    <text evidence="3">The sequence shown here is derived from an EMBL/GenBank/DDBJ whole genome shotgun (WGS) entry which is preliminary data.</text>
</comment>
<dbReference type="InterPro" id="IPR001343">
    <property type="entry name" value="Hemolysn_Ca-bd"/>
</dbReference>
<evidence type="ECO:0008006" key="5">
    <source>
        <dbReference type="Google" id="ProtNLM"/>
    </source>
</evidence>
<dbReference type="InterPro" id="IPR050557">
    <property type="entry name" value="RTX_toxin/Mannuronan_C5-epim"/>
</dbReference>
<evidence type="ECO:0000313" key="3">
    <source>
        <dbReference type="EMBL" id="MBB4041689.1"/>
    </source>
</evidence>
<dbReference type="Pfam" id="PF00353">
    <property type="entry name" value="HemolysinCabind"/>
    <property type="match status" value="4"/>
</dbReference>
<dbReference type="InterPro" id="IPR011049">
    <property type="entry name" value="Serralysin-like_metalloprot_C"/>
</dbReference>
<dbReference type="SUPFAM" id="SSF51120">
    <property type="entry name" value="beta-Roll"/>
    <property type="match status" value="4"/>
</dbReference>
<keyword evidence="4" id="KW-1185">Reference proteome</keyword>
<accession>A0A7W6IHQ2</accession>
<dbReference type="EMBL" id="JACIDC010000013">
    <property type="protein sequence ID" value="MBB4041689.1"/>
    <property type="molecule type" value="Genomic_DNA"/>
</dbReference>
<evidence type="ECO:0000256" key="2">
    <source>
        <dbReference type="ARBA" id="ARBA00022525"/>
    </source>
</evidence>
<reference evidence="3 4" key="1">
    <citation type="submission" date="2020-08" db="EMBL/GenBank/DDBJ databases">
        <title>Genomic Encyclopedia of Type Strains, Phase IV (KMG-IV): sequencing the most valuable type-strain genomes for metagenomic binning, comparative biology and taxonomic classification.</title>
        <authorList>
            <person name="Goeker M."/>
        </authorList>
    </citation>
    <scope>NUCLEOTIDE SEQUENCE [LARGE SCALE GENOMIC DNA]</scope>
    <source>
        <strain evidence="3 4">DSM 15743</strain>
    </source>
</reference>
<dbReference type="PANTHER" id="PTHR38340">
    <property type="entry name" value="S-LAYER PROTEIN"/>
    <property type="match status" value="1"/>
</dbReference>
<dbReference type="RefSeq" id="WP_051435232.1">
    <property type="nucleotide sequence ID" value="NZ_JACIDC010000013.1"/>
</dbReference>
<name>A0A7W6IHQ2_9HYPH</name>
<dbReference type="GO" id="GO:0005509">
    <property type="term" value="F:calcium ion binding"/>
    <property type="evidence" value="ECO:0007669"/>
    <property type="project" value="InterPro"/>
</dbReference>
<dbReference type="Proteomes" id="UP000519439">
    <property type="component" value="Unassembled WGS sequence"/>
</dbReference>
<evidence type="ECO:0000313" key="4">
    <source>
        <dbReference type="Proteomes" id="UP000519439"/>
    </source>
</evidence>
<dbReference type="PRINTS" id="PR00313">
    <property type="entry name" value="CABNDNGRPT"/>
</dbReference>
<keyword evidence="2" id="KW-0964">Secreted</keyword>
<dbReference type="AlphaFoldDB" id="A0A7W6IHQ2"/>
<dbReference type="Gene3D" id="2.150.10.10">
    <property type="entry name" value="Serralysin-like metalloprotease, C-terminal"/>
    <property type="match status" value="4"/>
</dbReference>
<evidence type="ECO:0000256" key="1">
    <source>
        <dbReference type="ARBA" id="ARBA00004613"/>
    </source>
</evidence>
<proteinExistence type="predicted"/>
<gene>
    <name evidence="3" type="ORF">GGR34_003367</name>
</gene>
<sequence length="782" mass="80217">MTLDFWATERTARFGEEGGGSAYRPALATLPNGGYVIGWREGNTLKIKVFNGSGDTDGQVYYVDAGGAASTQNYLELQAVGDDGGFAVTWNVTGTTAFDLKTKVFTPGDNGVLTGGPVRTVAAAFSTSSVSIASMESHDTGYVSTFMQGTSIVFSVHDSTGAVIGSVGSSSIASGSNVRGPEVARVGENKYIVTYWVGDNIYYRAIDTSGAQPAVSGDATRVGPGTVAEVVGLKDAGGVANGGYAVVRHIINSELVYATFYDANGNRMSDEDVLVTDGAWNYNDFMSVTALRGGQVAIVHAGDGPNGTSAKHDYIVLKIVGADGTVRSLDLSTEGSQQEPRLMEMADGRIAVTWVDPTDGLSDLDMVIVDPRTASVTVNGTAGNDIYAGSDYNGNVLNGGDGNDKLIGGKGTDRMNGDAGADTVSYEKSNGGVTVNLAAKSGAGGHAAGDTYDGIENATGSAYGDTLIGDASANYLSGLGGNDVLQGGLGADTLNGGAGNDVYYISDGDTVVETAGNGIDTVIAGINFSLGGLVHLENVTAAGTAGISLTGSDVANTITGNSGNNTLKGEGGHDVIIGGAGADAMYGGSGNDTFYIDHVGDRVYESARGGSDRVYTSVGFTLGSGSEVEAIVATGRANVALTGNAFANSITGNAGANKISGGLGNDVLKGGSGKDVFVFDAKLNKSTNVDKVLDFKSADDSFYLDNKYFTKLGSGTASSPRKLNSDMFVEGSKAKDREDRIIYDQKTGSLYYDADGTGSSAQVKIATIANKTKLYYHDFFVI</sequence>
<comment type="subcellular location">
    <subcellularLocation>
        <location evidence="1">Secreted</location>
    </subcellularLocation>
</comment>
<organism evidence="3 4">
    <name type="scientific">Microvirga flocculans</name>
    <dbReference type="NCBI Taxonomy" id="217168"/>
    <lineage>
        <taxon>Bacteria</taxon>
        <taxon>Pseudomonadati</taxon>
        <taxon>Pseudomonadota</taxon>
        <taxon>Alphaproteobacteria</taxon>
        <taxon>Hyphomicrobiales</taxon>
        <taxon>Methylobacteriaceae</taxon>
        <taxon>Microvirga</taxon>
    </lineage>
</organism>
<dbReference type="GO" id="GO:0005576">
    <property type="term" value="C:extracellular region"/>
    <property type="evidence" value="ECO:0007669"/>
    <property type="project" value="UniProtKB-SubCell"/>
</dbReference>
<protein>
    <recommendedName>
        <fullName evidence="5">Calcium-binding protein</fullName>
    </recommendedName>
</protein>